<keyword evidence="2" id="KW-1133">Transmembrane helix</keyword>
<proteinExistence type="predicted"/>
<evidence type="ECO:0000256" key="1">
    <source>
        <dbReference type="SAM" id="MobiDB-lite"/>
    </source>
</evidence>
<feature type="region of interest" description="Disordered" evidence="1">
    <location>
        <begin position="76"/>
        <end position="105"/>
    </location>
</feature>
<evidence type="ECO:0000313" key="3">
    <source>
        <dbReference type="EMBL" id="ESK93219.1"/>
    </source>
</evidence>
<dbReference type="HOGENOM" id="CLU_737870_0_0_1"/>
<dbReference type="Proteomes" id="UP000017559">
    <property type="component" value="Unassembled WGS sequence"/>
</dbReference>
<dbReference type="EMBL" id="AWSO01000220">
    <property type="protein sequence ID" value="ESK93219.1"/>
    <property type="molecule type" value="Genomic_DNA"/>
</dbReference>
<protein>
    <submittedName>
        <fullName evidence="3">Uncharacterized protein</fullName>
    </submittedName>
</protein>
<keyword evidence="2" id="KW-0472">Membrane</keyword>
<evidence type="ECO:0000256" key="2">
    <source>
        <dbReference type="SAM" id="Phobius"/>
    </source>
</evidence>
<dbReference type="OrthoDB" id="2688210at2759"/>
<keyword evidence="4" id="KW-1185">Reference proteome</keyword>
<reference evidence="3 4" key="1">
    <citation type="journal article" date="2014" name="BMC Genomics">
        <title>Genome and secretome analysis of the hemibiotrophic fungal pathogen, Moniliophthora roreri, which causes frosty pod rot disease of cacao: mechanisms of the biotrophic and necrotrophic phases.</title>
        <authorList>
            <person name="Meinhardt L.W."/>
            <person name="Costa G.G.L."/>
            <person name="Thomazella D.P.T."/>
            <person name="Teixeira P.J.P.L."/>
            <person name="Carazzolle M.F."/>
            <person name="Schuster S.C."/>
            <person name="Carlson J.E."/>
            <person name="Guiltinan M.J."/>
            <person name="Mieczkowski P."/>
            <person name="Farmer A."/>
            <person name="Ramaraj T."/>
            <person name="Crozier J."/>
            <person name="Davis R.E."/>
            <person name="Shao J."/>
            <person name="Melnick R.L."/>
            <person name="Pereira G.A.G."/>
            <person name="Bailey B.A."/>
        </authorList>
    </citation>
    <scope>NUCLEOTIDE SEQUENCE [LARGE SCALE GENOMIC DNA]</scope>
    <source>
        <strain evidence="3 4">MCA 2997</strain>
    </source>
</reference>
<comment type="caution">
    <text evidence="3">The sequence shown here is derived from an EMBL/GenBank/DDBJ whole genome shotgun (WGS) entry which is preliminary data.</text>
</comment>
<dbReference type="KEGG" id="mrr:Moror_14632"/>
<sequence>MDNRICSDPALEECPEYEGDLFSTIQVALIADQNSPNITTNEEAVQHLWDTWTANNAIHHAKWQQQLDTDREVEEQRRQQVEENRRAQLEEEKKKEEEIKREKEKARTPLHPILATGIKRLQDRLHPYAKKKLSSRKYFPLWYYTGFSLITKSDLTVTFKAVDTAKPSPNAKPDKVLSWPEIMQGKNVFITNMSLGGYTEEHIRMFSQFYINMELYSWLREKQGQRAFVQYHAGMHWDWFESNEAGEPFDLANINEVILHDCFAEVQEEDMDATMNRFYVLSLSTTLHIFYFLLSTFYTLRSTLYILRSTIYALHSTPHIPRATLYLLPLLSPQNELHLGPNGGATYKGQPMARIADETVTARFRSRTPDTLTLP</sequence>
<keyword evidence="2" id="KW-0812">Transmembrane</keyword>
<dbReference type="AlphaFoldDB" id="V2YNG4"/>
<evidence type="ECO:0000313" key="4">
    <source>
        <dbReference type="Proteomes" id="UP000017559"/>
    </source>
</evidence>
<name>V2YNG4_MONRO</name>
<gene>
    <name evidence="3" type="ORF">Moror_14632</name>
</gene>
<organism evidence="3 4">
    <name type="scientific">Moniliophthora roreri (strain MCA 2997)</name>
    <name type="common">Cocoa frosty pod rot fungus</name>
    <name type="synonym">Crinipellis roreri</name>
    <dbReference type="NCBI Taxonomy" id="1381753"/>
    <lineage>
        <taxon>Eukaryota</taxon>
        <taxon>Fungi</taxon>
        <taxon>Dikarya</taxon>
        <taxon>Basidiomycota</taxon>
        <taxon>Agaricomycotina</taxon>
        <taxon>Agaricomycetes</taxon>
        <taxon>Agaricomycetidae</taxon>
        <taxon>Agaricales</taxon>
        <taxon>Marasmiineae</taxon>
        <taxon>Marasmiaceae</taxon>
        <taxon>Moniliophthora</taxon>
    </lineage>
</organism>
<feature type="transmembrane region" description="Helical" evidence="2">
    <location>
        <begin position="278"/>
        <end position="300"/>
    </location>
</feature>
<accession>V2YNG4</accession>